<dbReference type="NCBIfam" id="TIGR00787">
    <property type="entry name" value="dctP"/>
    <property type="match status" value="1"/>
</dbReference>
<evidence type="ECO:0000256" key="2">
    <source>
        <dbReference type="ARBA" id="ARBA00009023"/>
    </source>
</evidence>
<evidence type="ECO:0000313" key="6">
    <source>
        <dbReference type="EMBL" id="KOO04459.1"/>
    </source>
</evidence>
<dbReference type="EMBL" id="LHPJ01000005">
    <property type="protein sequence ID" value="KOO04459.1"/>
    <property type="molecule type" value="Genomic_DNA"/>
</dbReference>
<comment type="caution">
    <text evidence="6">The sequence shown here is derived from an EMBL/GenBank/DDBJ whole genome shotgun (WGS) entry which is preliminary data.</text>
</comment>
<evidence type="ECO:0000256" key="5">
    <source>
        <dbReference type="SAM" id="SignalP"/>
    </source>
</evidence>
<gene>
    <name evidence="6" type="ORF">AKJ17_06010</name>
</gene>
<keyword evidence="7" id="KW-1185">Reference proteome</keyword>
<feature type="chain" id="PRO_5005600132" evidence="5">
    <location>
        <begin position="25"/>
        <end position="333"/>
    </location>
</feature>
<dbReference type="Proteomes" id="UP000037515">
    <property type="component" value="Unassembled WGS sequence"/>
</dbReference>
<dbReference type="CDD" id="cd13603">
    <property type="entry name" value="PBP2_TRAP_Siap_TeaA_like"/>
    <property type="match status" value="1"/>
</dbReference>
<dbReference type="STRING" id="693.AKJ17_06010"/>
<evidence type="ECO:0000256" key="3">
    <source>
        <dbReference type="ARBA" id="ARBA00022448"/>
    </source>
</evidence>
<dbReference type="InterPro" id="IPR038404">
    <property type="entry name" value="TRAP_DctP_sf"/>
</dbReference>
<reference evidence="7" key="1">
    <citation type="submission" date="2015-08" db="EMBL/GenBank/DDBJ databases">
        <title>Vibrio galatheae sp. nov., a novel member of the Vibrionaceae family isolated from the Solomon Islands.</title>
        <authorList>
            <person name="Giubergia S."/>
            <person name="Machado H."/>
            <person name="Mateiu R.V."/>
            <person name="Gram L."/>
        </authorList>
    </citation>
    <scope>NUCLEOTIDE SEQUENCE [LARGE SCALE GENOMIC DNA]</scope>
    <source>
        <strain evidence="7">DSM 19584</strain>
    </source>
</reference>
<evidence type="ECO:0000313" key="7">
    <source>
        <dbReference type="Proteomes" id="UP000037515"/>
    </source>
</evidence>
<dbReference type="PIRSF" id="PIRSF006470">
    <property type="entry name" value="DctB"/>
    <property type="match status" value="1"/>
</dbReference>
<dbReference type="Gene3D" id="3.40.190.170">
    <property type="entry name" value="Bacterial extracellular solute-binding protein, family 7"/>
    <property type="match status" value="1"/>
</dbReference>
<dbReference type="Pfam" id="PF03480">
    <property type="entry name" value="DctP"/>
    <property type="match status" value="1"/>
</dbReference>
<feature type="signal peptide" evidence="5">
    <location>
        <begin position="1"/>
        <end position="24"/>
    </location>
</feature>
<sequence>MRERTMKKTIILSTAMLLSFSANAAKWNIAIGDGAGSTQEIIAQKFSDILADETNGKIETALFVNGQLGSEQATVNDVSMGLLDMSVVGSSNLAALSPAIGLFTYPYMFHNIDDAKKALESDVTKKIEQDVLKQANVRIVSWTYSGFRRLTNSDHPVTKLEDLQGLSVRVPKSKVILDTYKSLGIGATPIAWSETFAALQQGVVDGQETPYAAIQSMKFGEIQKYLTETHYLFQIEPVLMSESLYQAQSDEVKRAIDKAGDEAELYSYEYLIKTEDKIKQDLVANYGMKISKLEDEQKWIDKLQKDVWPKYFDEVGGKERVNELLKALGRDTL</sequence>
<keyword evidence="3" id="KW-0813">Transport</keyword>
<dbReference type="AlphaFoldDB" id="A0A0M0HQY6"/>
<evidence type="ECO:0000256" key="1">
    <source>
        <dbReference type="ARBA" id="ARBA00004196"/>
    </source>
</evidence>
<dbReference type="NCBIfam" id="NF037995">
    <property type="entry name" value="TRAP_S1"/>
    <property type="match status" value="1"/>
</dbReference>
<comment type="subcellular location">
    <subcellularLocation>
        <location evidence="1">Cell envelope</location>
    </subcellularLocation>
</comment>
<name>A0A0M0HQY6_VIBNE</name>
<accession>A0A0M0HQY6</accession>
<keyword evidence="4 5" id="KW-0732">Signal</keyword>
<protein>
    <submittedName>
        <fullName evidence="6">C4-dicarboxylate ABC transporter substrate-binding protein</fullName>
    </submittedName>
</protein>
<dbReference type="PANTHER" id="PTHR33376:SF4">
    <property type="entry name" value="SIALIC ACID-BINDING PERIPLASMIC PROTEIN SIAP"/>
    <property type="match status" value="1"/>
</dbReference>
<dbReference type="InterPro" id="IPR018389">
    <property type="entry name" value="DctP_fam"/>
</dbReference>
<dbReference type="GO" id="GO:0030288">
    <property type="term" value="C:outer membrane-bounded periplasmic space"/>
    <property type="evidence" value="ECO:0007669"/>
    <property type="project" value="InterPro"/>
</dbReference>
<dbReference type="GO" id="GO:0055085">
    <property type="term" value="P:transmembrane transport"/>
    <property type="evidence" value="ECO:0007669"/>
    <property type="project" value="InterPro"/>
</dbReference>
<evidence type="ECO:0000256" key="4">
    <source>
        <dbReference type="ARBA" id="ARBA00022729"/>
    </source>
</evidence>
<proteinExistence type="inferred from homology"/>
<organism evidence="6 7">
    <name type="scientific">Vibrio nereis</name>
    <dbReference type="NCBI Taxonomy" id="693"/>
    <lineage>
        <taxon>Bacteria</taxon>
        <taxon>Pseudomonadati</taxon>
        <taxon>Pseudomonadota</taxon>
        <taxon>Gammaproteobacteria</taxon>
        <taxon>Vibrionales</taxon>
        <taxon>Vibrionaceae</taxon>
        <taxon>Vibrio</taxon>
    </lineage>
</organism>
<dbReference type="PANTHER" id="PTHR33376">
    <property type="match status" value="1"/>
</dbReference>
<dbReference type="InterPro" id="IPR004682">
    <property type="entry name" value="TRAP_DctP"/>
</dbReference>
<dbReference type="PATRIC" id="fig|693.5.peg.1225"/>
<comment type="similarity">
    <text evidence="2">Belongs to the bacterial solute-binding protein 7 family.</text>
</comment>